<dbReference type="InterPro" id="IPR052778">
    <property type="entry name" value="Centrosome-WD_assoc"/>
</dbReference>
<dbReference type="PANTHER" id="PTHR16220">
    <property type="entry name" value="WD REPEAT PROTEIN 8-RELATED"/>
    <property type="match status" value="1"/>
</dbReference>
<sequence>MRFSPPTKSSPHCLPSPDGTLVATLFPGVVNVRQVESLQIINVIKLPQDMTGPILGFRWSPTSQRILVAVEDQIHVFSALQDNPFHADIRNPTPPGARPAFVDFDPSGSRVFICSSFGLKFSVFDLQTLKASEISNPKFFSGATASRGFSVRRGTRHLALLTRSAGKDMVSIHSSSTLDVLRSWSPDTIDAQGLVWSPDGQWLVVWESAGQGHKVLFYTPDGHVFRTWMGPQGPDAEDRRLGAGVKAVQFSPDAKLLAAGDSTWCICIINMESVSEGMRLQHPAIVEPRDTLQVWQEQGTSTMTGHSVFEFVKATQALAPPGRAPGEKSESKTGISRIVFDSTSALVATKLEDFPTTIWIWDVQSSELRSVLMFHAPIVDFSWHPKVRETLLVQCDGEQNGHMSFVWDPLSEGPRSISFRHHRSEASRPSKVRSSWLNVETTDCPTVFFTDGIEYMFACMADSDQDMPPWQVPSNADWPSAERRAESPLELVPAGEIDADESEDDELDDTFHFKREV</sequence>
<dbReference type="GO" id="GO:1990811">
    <property type="term" value="C:MWP complex"/>
    <property type="evidence" value="ECO:0007669"/>
    <property type="project" value="TreeGrafter"/>
</dbReference>
<dbReference type="SUPFAM" id="SSF69322">
    <property type="entry name" value="Tricorn protease domain 2"/>
    <property type="match status" value="1"/>
</dbReference>
<dbReference type="GeneID" id="41975669"/>
<name>A0A507ASW4_9PEZI</name>
<protein>
    <recommendedName>
        <fullName evidence="4">WD40 domain-containing protein</fullName>
    </recommendedName>
</protein>
<gene>
    <name evidence="2" type="ORF">E0L32_008222</name>
</gene>
<dbReference type="InterPro" id="IPR001680">
    <property type="entry name" value="WD40_rpt"/>
</dbReference>
<evidence type="ECO:0000313" key="2">
    <source>
        <dbReference type="EMBL" id="TPX10833.1"/>
    </source>
</evidence>
<comment type="caution">
    <text evidence="2">The sequence shown here is derived from an EMBL/GenBank/DDBJ whole genome shotgun (WGS) entry which is preliminary data.</text>
</comment>
<organism evidence="2 3">
    <name type="scientific">Thyridium curvatum</name>
    <dbReference type="NCBI Taxonomy" id="1093900"/>
    <lineage>
        <taxon>Eukaryota</taxon>
        <taxon>Fungi</taxon>
        <taxon>Dikarya</taxon>
        <taxon>Ascomycota</taxon>
        <taxon>Pezizomycotina</taxon>
        <taxon>Sordariomycetes</taxon>
        <taxon>Sordariomycetidae</taxon>
        <taxon>Thyridiales</taxon>
        <taxon>Thyridiaceae</taxon>
        <taxon>Thyridium</taxon>
    </lineage>
</organism>
<dbReference type="EMBL" id="SKBQ01000053">
    <property type="protein sequence ID" value="TPX10833.1"/>
    <property type="molecule type" value="Genomic_DNA"/>
</dbReference>
<proteinExistence type="predicted"/>
<dbReference type="Proteomes" id="UP000319257">
    <property type="component" value="Unassembled WGS sequence"/>
</dbReference>
<dbReference type="Gene3D" id="2.130.10.10">
    <property type="entry name" value="YVTN repeat-like/Quinoprotein amine dehydrogenase"/>
    <property type="match status" value="2"/>
</dbReference>
<evidence type="ECO:0000313" key="3">
    <source>
        <dbReference type="Proteomes" id="UP000319257"/>
    </source>
</evidence>
<dbReference type="GO" id="GO:1990810">
    <property type="term" value="P:microtubule anchoring at mitotic spindle pole body"/>
    <property type="evidence" value="ECO:0007669"/>
    <property type="project" value="TreeGrafter"/>
</dbReference>
<dbReference type="OrthoDB" id="308690at2759"/>
<dbReference type="STRING" id="1093900.A0A507ASW4"/>
<dbReference type="InParanoid" id="A0A507ASW4"/>
<dbReference type="PANTHER" id="PTHR16220:SF0">
    <property type="entry name" value="WD REPEAT-CONTAINING PROTEIN WRAP73"/>
    <property type="match status" value="1"/>
</dbReference>
<dbReference type="GO" id="GO:0005815">
    <property type="term" value="C:microtubule organizing center"/>
    <property type="evidence" value="ECO:0007669"/>
    <property type="project" value="TreeGrafter"/>
</dbReference>
<evidence type="ECO:0008006" key="4">
    <source>
        <dbReference type="Google" id="ProtNLM"/>
    </source>
</evidence>
<dbReference type="SMART" id="SM00320">
    <property type="entry name" value="WD40"/>
    <property type="match status" value="2"/>
</dbReference>
<evidence type="ECO:0000256" key="1">
    <source>
        <dbReference type="SAM" id="MobiDB-lite"/>
    </source>
</evidence>
<feature type="compositionally biased region" description="Acidic residues" evidence="1">
    <location>
        <begin position="497"/>
        <end position="508"/>
    </location>
</feature>
<dbReference type="RefSeq" id="XP_030992544.1">
    <property type="nucleotide sequence ID" value="XM_031143052.1"/>
</dbReference>
<dbReference type="InterPro" id="IPR015943">
    <property type="entry name" value="WD40/YVTN_repeat-like_dom_sf"/>
</dbReference>
<accession>A0A507ASW4</accession>
<reference evidence="2 3" key="1">
    <citation type="submission" date="2019-06" db="EMBL/GenBank/DDBJ databases">
        <title>Draft genome sequence of the filamentous fungus Phialemoniopsis curvata isolated from diesel fuel.</title>
        <authorList>
            <person name="Varaljay V.A."/>
            <person name="Lyon W.J."/>
            <person name="Crouch A.L."/>
            <person name="Drake C.E."/>
            <person name="Hollomon J.M."/>
            <person name="Nadeau L.J."/>
            <person name="Nunn H.S."/>
            <person name="Stevenson B.S."/>
            <person name="Bojanowski C.L."/>
            <person name="Crookes-Goodson W.J."/>
        </authorList>
    </citation>
    <scope>NUCLEOTIDE SEQUENCE [LARGE SCALE GENOMIC DNA]</scope>
    <source>
        <strain evidence="2 3">D216</strain>
    </source>
</reference>
<keyword evidence="3" id="KW-1185">Reference proteome</keyword>
<dbReference type="AlphaFoldDB" id="A0A507ASW4"/>
<feature type="region of interest" description="Disordered" evidence="1">
    <location>
        <begin position="468"/>
        <end position="517"/>
    </location>
</feature>